<dbReference type="STRING" id="144026.SAMN04488568_10448"/>
<keyword evidence="2" id="KW-1185">Reference proteome</keyword>
<dbReference type="RefSeq" id="WP_091767699.1">
    <property type="nucleotide sequence ID" value="NZ_FNHG01000004.1"/>
</dbReference>
<dbReference type="EMBL" id="FNHG01000004">
    <property type="protein sequence ID" value="SDM02731.1"/>
    <property type="molecule type" value="Genomic_DNA"/>
</dbReference>
<reference evidence="1 2" key="1">
    <citation type="submission" date="2016-10" db="EMBL/GenBank/DDBJ databases">
        <authorList>
            <person name="de Groot N.N."/>
        </authorList>
    </citation>
    <scope>NUCLEOTIDE SEQUENCE [LARGE SCALE GENOMIC DNA]</scope>
    <source>
        <strain evidence="1 2">DSM 16077</strain>
    </source>
</reference>
<name>A0A1G9PW74_9PROT</name>
<dbReference type="AlphaFoldDB" id="A0A1G9PW74"/>
<dbReference type="Proteomes" id="UP000199759">
    <property type="component" value="Unassembled WGS sequence"/>
</dbReference>
<organism evidence="1 2">
    <name type="scientific">Maricaulis salignorans</name>
    <dbReference type="NCBI Taxonomy" id="144026"/>
    <lineage>
        <taxon>Bacteria</taxon>
        <taxon>Pseudomonadati</taxon>
        <taxon>Pseudomonadota</taxon>
        <taxon>Alphaproteobacteria</taxon>
        <taxon>Maricaulales</taxon>
        <taxon>Maricaulaceae</taxon>
        <taxon>Maricaulis</taxon>
    </lineage>
</organism>
<gene>
    <name evidence="1" type="ORF">SAMN04488568_10448</name>
</gene>
<protein>
    <submittedName>
        <fullName evidence="1">Uncharacterized protein</fullName>
    </submittedName>
</protein>
<accession>A0A1G9PW74</accession>
<evidence type="ECO:0000313" key="1">
    <source>
        <dbReference type="EMBL" id="SDM02731.1"/>
    </source>
</evidence>
<evidence type="ECO:0000313" key="2">
    <source>
        <dbReference type="Proteomes" id="UP000199759"/>
    </source>
</evidence>
<sequence>MLPAASLFGARFSPDDLAAIRERAGTEGRSIADVFSEAVEDQVRRRQQAGVRPEVRALMEDIHRKYASVFEALARM</sequence>
<proteinExistence type="predicted"/>